<dbReference type="OrthoDB" id="6577442at2759"/>
<sequence length="261" mass="31071">MNRKGRPRNSSSTTEYFYFERTPSLGRSRALLVAKLKREEQSKTSFDSSTGYYSYTDGTSLRRTPINFSPSPQLRQSPKVKLKLIALFEDHKCLWNQCDRDFFNFERKEEIWEAIAHEMKPDSPPEFWKHMMHRLRYNVDLKRIQEQGAKLLGETARPKLFYEDKLHFLNRMFHRERKSLPREIFKSPRFTLEKLPSKMLQKVAEKPKTHTPITEKMASFEKLRNHQRSKLVLSREAFQKMQKVTSGGPYYLTNLKTKIKS</sequence>
<dbReference type="AlphaFoldDB" id="A0A9P9YS73"/>
<protein>
    <recommendedName>
        <fullName evidence="1">MADF domain-containing protein</fullName>
    </recommendedName>
</protein>
<evidence type="ECO:0000259" key="1">
    <source>
        <dbReference type="PROSITE" id="PS51029"/>
    </source>
</evidence>
<proteinExistence type="predicted"/>
<organism evidence="2 3">
    <name type="scientific">Drosophila gunungcola</name>
    <name type="common">fruit fly</name>
    <dbReference type="NCBI Taxonomy" id="103775"/>
    <lineage>
        <taxon>Eukaryota</taxon>
        <taxon>Metazoa</taxon>
        <taxon>Ecdysozoa</taxon>
        <taxon>Arthropoda</taxon>
        <taxon>Hexapoda</taxon>
        <taxon>Insecta</taxon>
        <taxon>Pterygota</taxon>
        <taxon>Neoptera</taxon>
        <taxon>Endopterygota</taxon>
        <taxon>Diptera</taxon>
        <taxon>Brachycera</taxon>
        <taxon>Muscomorpha</taxon>
        <taxon>Ephydroidea</taxon>
        <taxon>Drosophilidae</taxon>
        <taxon>Drosophila</taxon>
        <taxon>Sophophora</taxon>
    </lineage>
</organism>
<dbReference type="PANTHER" id="PTHR21505">
    <property type="entry name" value="MADF DOMAIN-CONTAINING PROTEIN-RELATED"/>
    <property type="match status" value="1"/>
</dbReference>
<dbReference type="Proteomes" id="UP001059596">
    <property type="component" value="Unassembled WGS sequence"/>
</dbReference>
<accession>A0A9P9YS73</accession>
<reference evidence="2" key="1">
    <citation type="journal article" date="2023" name="Genome Biol. Evol.">
        <title>Long-read-based Genome Assembly of Drosophila gunungcola Reveals Fewer Chemosensory Genes in Flower-breeding Species.</title>
        <authorList>
            <person name="Negi A."/>
            <person name="Liao B.Y."/>
            <person name="Yeh S.D."/>
        </authorList>
    </citation>
    <scope>NUCLEOTIDE SEQUENCE</scope>
    <source>
        <strain evidence="2">Sukarami</strain>
    </source>
</reference>
<keyword evidence="3" id="KW-1185">Reference proteome</keyword>
<evidence type="ECO:0000313" key="3">
    <source>
        <dbReference type="Proteomes" id="UP001059596"/>
    </source>
</evidence>
<gene>
    <name evidence="2" type="ORF">M5D96_003418</name>
</gene>
<evidence type="ECO:0000313" key="2">
    <source>
        <dbReference type="EMBL" id="KAI8042116.1"/>
    </source>
</evidence>
<dbReference type="Pfam" id="PF10545">
    <property type="entry name" value="MADF_DNA_bdg"/>
    <property type="match status" value="1"/>
</dbReference>
<comment type="caution">
    <text evidence="2">The sequence shown here is derived from an EMBL/GenBank/DDBJ whole genome shotgun (WGS) entry which is preliminary data.</text>
</comment>
<dbReference type="EMBL" id="JAMKOV010000002">
    <property type="protein sequence ID" value="KAI8042116.1"/>
    <property type="molecule type" value="Genomic_DNA"/>
</dbReference>
<dbReference type="PROSITE" id="PS51029">
    <property type="entry name" value="MADF"/>
    <property type="match status" value="1"/>
</dbReference>
<feature type="domain" description="MADF" evidence="1">
    <location>
        <begin position="83"/>
        <end position="174"/>
    </location>
</feature>
<name>A0A9P9YS73_9MUSC</name>
<dbReference type="InterPro" id="IPR006578">
    <property type="entry name" value="MADF-dom"/>
</dbReference>
<dbReference type="PANTHER" id="PTHR21505:SF8">
    <property type="entry name" value="DPT-YFP REPRESSOR BY OVEREXPRESSION, ISOFORM D-RELATED"/>
    <property type="match status" value="1"/>
</dbReference>
<dbReference type="SMART" id="SM00595">
    <property type="entry name" value="MADF"/>
    <property type="match status" value="1"/>
</dbReference>